<organism evidence="2 3">
    <name type="scientific">Nothophoma quercina</name>
    <dbReference type="NCBI Taxonomy" id="749835"/>
    <lineage>
        <taxon>Eukaryota</taxon>
        <taxon>Fungi</taxon>
        <taxon>Dikarya</taxon>
        <taxon>Ascomycota</taxon>
        <taxon>Pezizomycotina</taxon>
        <taxon>Dothideomycetes</taxon>
        <taxon>Pleosporomycetidae</taxon>
        <taxon>Pleosporales</taxon>
        <taxon>Pleosporineae</taxon>
        <taxon>Didymellaceae</taxon>
        <taxon>Nothophoma</taxon>
    </lineage>
</organism>
<evidence type="ECO:0000313" key="3">
    <source>
        <dbReference type="Proteomes" id="UP001521222"/>
    </source>
</evidence>
<keyword evidence="3" id="KW-1185">Reference proteome</keyword>
<feature type="region of interest" description="Disordered" evidence="1">
    <location>
        <begin position="1"/>
        <end position="30"/>
    </location>
</feature>
<sequence length="201" mass="23194">MSTPRPQSSPPPSPPSRRLEDTQLNDSESSTISEAKYGFKIYRTDYSDETKWHRFMTYLNAQTQARMEEENLVHEIPNIDWAVESLPELARASEEEIRRRFVEWADSGDEPIDNSARFRACIVVDHDCLIDVNAVAELLEEEDETLDEFDDDGLAWVRLLSRDPDEGSLRVCVSYLVPRSFNLVPYNWEEIGGDERDPARP</sequence>
<evidence type="ECO:0000313" key="2">
    <source>
        <dbReference type="EMBL" id="KAL1608928.1"/>
    </source>
</evidence>
<name>A0ABR3RXA4_9PLEO</name>
<dbReference type="Proteomes" id="UP001521222">
    <property type="component" value="Unassembled WGS sequence"/>
</dbReference>
<comment type="caution">
    <text evidence="2">The sequence shown here is derived from an EMBL/GenBank/DDBJ whole genome shotgun (WGS) entry which is preliminary data.</text>
</comment>
<proteinExistence type="predicted"/>
<evidence type="ECO:0000256" key="1">
    <source>
        <dbReference type="SAM" id="MobiDB-lite"/>
    </source>
</evidence>
<dbReference type="EMBL" id="JAKIXB020000005">
    <property type="protein sequence ID" value="KAL1608928.1"/>
    <property type="molecule type" value="Genomic_DNA"/>
</dbReference>
<reference evidence="2 3" key="1">
    <citation type="submission" date="2024-02" db="EMBL/GenBank/DDBJ databases">
        <title>De novo assembly and annotation of 12 fungi associated with fruit tree decline syndrome in Ontario, Canada.</title>
        <authorList>
            <person name="Sulman M."/>
            <person name="Ellouze W."/>
            <person name="Ilyukhin E."/>
        </authorList>
    </citation>
    <scope>NUCLEOTIDE SEQUENCE [LARGE SCALE GENOMIC DNA]</scope>
    <source>
        <strain evidence="2 3">M97-236</strain>
    </source>
</reference>
<accession>A0ABR3RXA4</accession>
<gene>
    <name evidence="2" type="ORF">SLS59_002120</name>
</gene>
<protein>
    <submittedName>
        <fullName evidence="2">Uncharacterized protein</fullName>
    </submittedName>
</protein>